<feature type="compositionally biased region" description="Polar residues" evidence="1">
    <location>
        <begin position="79"/>
        <end position="88"/>
    </location>
</feature>
<accession>A0ABP8V1D0</accession>
<feature type="transmembrane region" description="Helical" evidence="2">
    <location>
        <begin position="7"/>
        <end position="25"/>
    </location>
</feature>
<organism evidence="3 4">
    <name type="scientific">Kistimonas scapharcae</name>
    <dbReference type="NCBI Taxonomy" id="1036133"/>
    <lineage>
        <taxon>Bacteria</taxon>
        <taxon>Pseudomonadati</taxon>
        <taxon>Pseudomonadota</taxon>
        <taxon>Gammaproteobacteria</taxon>
        <taxon>Oceanospirillales</taxon>
        <taxon>Endozoicomonadaceae</taxon>
        <taxon>Kistimonas</taxon>
    </lineage>
</organism>
<keyword evidence="2" id="KW-1133">Transmembrane helix</keyword>
<comment type="caution">
    <text evidence="3">The sequence shown here is derived from an EMBL/GenBank/DDBJ whole genome shotgun (WGS) entry which is preliminary data.</text>
</comment>
<keyword evidence="2" id="KW-0472">Membrane</keyword>
<protein>
    <recommendedName>
        <fullName evidence="5">Phage head morphogenesis domain-containing protein</fullName>
    </recommendedName>
</protein>
<keyword evidence="4" id="KW-1185">Reference proteome</keyword>
<proteinExistence type="predicted"/>
<dbReference type="Proteomes" id="UP001500604">
    <property type="component" value="Unassembled WGS sequence"/>
</dbReference>
<evidence type="ECO:0000256" key="2">
    <source>
        <dbReference type="SAM" id="Phobius"/>
    </source>
</evidence>
<evidence type="ECO:0000313" key="3">
    <source>
        <dbReference type="EMBL" id="GAA4649736.1"/>
    </source>
</evidence>
<dbReference type="EMBL" id="BAABFL010000285">
    <property type="protein sequence ID" value="GAA4649736.1"/>
    <property type="molecule type" value="Genomic_DNA"/>
</dbReference>
<evidence type="ECO:0008006" key="5">
    <source>
        <dbReference type="Google" id="ProtNLM"/>
    </source>
</evidence>
<dbReference type="RefSeq" id="WP_345195716.1">
    <property type="nucleotide sequence ID" value="NZ_BAABFL010000285.1"/>
</dbReference>
<gene>
    <name evidence="3" type="ORF">GCM10023116_20160</name>
</gene>
<reference evidence="4" key="1">
    <citation type="journal article" date="2019" name="Int. J. Syst. Evol. Microbiol.">
        <title>The Global Catalogue of Microorganisms (GCM) 10K type strain sequencing project: providing services to taxonomists for standard genome sequencing and annotation.</title>
        <authorList>
            <consortium name="The Broad Institute Genomics Platform"/>
            <consortium name="The Broad Institute Genome Sequencing Center for Infectious Disease"/>
            <person name="Wu L."/>
            <person name="Ma J."/>
        </authorList>
    </citation>
    <scope>NUCLEOTIDE SEQUENCE [LARGE SCALE GENOMIC DNA]</scope>
    <source>
        <strain evidence="4">JCM 17805</strain>
    </source>
</reference>
<name>A0ABP8V1D0_9GAMM</name>
<sequence>MAYIKVMLFYLIGLICGIITLAMAVDQTVGWMPPTLSGLVTFLFIYLAGPATSDTAYVAPNAHKDEEEAAPTTLPATEKTPQNSALSTNDSGRLIYQIPPVEKTANGYLLNPGTTFQLTLATESKEIAQAVRERIDHYENGEWLEKAPLAPVLARYQVHCLEIDAYIKTHKKPFKDSLTSLIANSPEWENAKKNDKNYMMSEFIDKAIQSLPIRLSSDIAPLLQDLPDTKGLDEMIINSHGKEAHEIYMPYAAHIEKIMQVSDNDKLVIQHMKKLVNANLCLQGADIPQSVLLQQLTMTDLSELIADCNIHEKAKSKSDAISLLDGAKGVSGKLVNMLPLNELYYLIPPKGLTKKVRDLQVSWQYYDALAKLMKGTYSVARTNTFRLITAPEGEKLRWEVKSCDDCADCESLQLIYEHSPPQPPLHVGCQCLIFWHTAAEG</sequence>
<keyword evidence="2" id="KW-0812">Transmembrane</keyword>
<evidence type="ECO:0000313" key="4">
    <source>
        <dbReference type="Proteomes" id="UP001500604"/>
    </source>
</evidence>
<feature type="region of interest" description="Disordered" evidence="1">
    <location>
        <begin position="64"/>
        <end position="88"/>
    </location>
</feature>
<evidence type="ECO:0000256" key="1">
    <source>
        <dbReference type="SAM" id="MobiDB-lite"/>
    </source>
</evidence>